<organism evidence="1 2">
    <name type="scientific">Irpex rosettiformis</name>
    <dbReference type="NCBI Taxonomy" id="378272"/>
    <lineage>
        <taxon>Eukaryota</taxon>
        <taxon>Fungi</taxon>
        <taxon>Dikarya</taxon>
        <taxon>Basidiomycota</taxon>
        <taxon>Agaricomycotina</taxon>
        <taxon>Agaricomycetes</taxon>
        <taxon>Polyporales</taxon>
        <taxon>Irpicaceae</taxon>
        <taxon>Irpex</taxon>
    </lineage>
</organism>
<keyword evidence="2" id="KW-1185">Reference proteome</keyword>
<dbReference type="Proteomes" id="UP001055072">
    <property type="component" value="Unassembled WGS sequence"/>
</dbReference>
<proteinExistence type="predicted"/>
<name>A0ACB8TTB8_9APHY</name>
<evidence type="ECO:0000313" key="1">
    <source>
        <dbReference type="EMBL" id="KAI0085317.1"/>
    </source>
</evidence>
<reference evidence="1" key="1">
    <citation type="journal article" date="2021" name="Environ. Microbiol.">
        <title>Gene family expansions and transcriptome signatures uncover fungal adaptations to wood decay.</title>
        <authorList>
            <person name="Hage H."/>
            <person name="Miyauchi S."/>
            <person name="Viragh M."/>
            <person name="Drula E."/>
            <person name="Min B."/>
            <person name="Chaduli D."/>
            <person name="Navarro D."/>
            <person name="Favel A."/>
            <person name="Norest M."/>
            <person name="Lesage-Meessen L."/>
            <person name="Balint B."/>
            <person name="Merenyi Z."/>
            <person name="de Eugenio L."/>
            <person name="Morin E."/>
            <person name="Martinez A.T."/>
            <person name="Baldrian P."/>
            <person name="Stursova M."/>
            <person name="Martinez M.J."/>
            <person name="Novotny C."/>
            <person name="Magnuson J.K."/>
            <person name="Spatafora J.W."/>
            <person name="Maurice S."/>
            <person name="Pangilinan J."/>
            <person name="Andreopoulos W."/>
            <person name="LaButti K."/>
            <person name="Hundley H."/>
            <person name="Na H."/>
            <person name="Kuo A."/>
            <person name="Barry K."/>
            <person name="Lipzen A."/>
            <person name="Henrissat B."/>
            <person name="Riley R."/>
            <person name="Ahrendt S."/>
            <person name="Nagy L.G."/>
            <person name="Grigoriev I.V."/>
            <person name="Martin F."/>
            <person name="Rosso M.N."/>
        </authorList>
    </citation>
    <scope>NUCLEOTIDE SEQUENCE</scope>
    <source>
        <strain evidence="1">CBS 384.51</strain>
    </source>
</reference>
<accession>A0ACB8TTB8</accession>
<evidence type="ECO:0000313" key="2">
    <source>
        <dbReference type="Proteomes" id="UP001055072"/>
    </source>
</evidence>
<gene>
    <name evidence="1" type="ORF">BDY19DRAFT_1059668</name>
</gene>
<dbReference type="EMBL" id="MU274932">
    <property type="protein sequence ID" value="KAI0085317.1"/>
    <property type="molecule type" value="Genomic_DNA"/>
</dbReference>
<protein>
    <submittedName>
        <fullName evidence="1">Uncharacterized protein</fullName>
    </submittedName>
</protein>
<comment type="caution">
    <text evidence="1">The sequence shown here is derived from an EMBL/GenBank/DDBJ whole genome shotgun (WGS) entry which is preliminary data.</text>
</comment>
<sequence>MSSSSALYASSSRTWCRKCGKYFDNRGFDRHRKKHLRDEIDETLDAQWRELQVRSTVVEEATGGRVHSRRERSNAASSSHPYVNAHGIHTANQLLADEDSVVSTLPHDMASAQPCSQDMPTDPQLSLPPSSSPSPSPLPSPPPLTPSPSANAPLHDLQNAPESPSFDDIKVEYHPNATQKTTTYKFEQYHDVRPKINFAAMPDDPWRPFESRGDFEFAEIVHEARMSREVTERLLKLIHDIRAGDADLTFTSHRDMRQAWERASNLYPTFSCSTISAVYKSVNHDFSFYHRSLWDWVVAQVEDKKLAPHFHWDAQRLSKYNGDGWVRFYEEPWTADMFWEVQTEIAAIDPDGKPLGLILWADKDKLSTFGTQKGHPIVARLSNLDGSIRNSLGIGGGRIVGLVPIINDDPAEKSKKDYIDWKHAIYHEAFRILLEHVAAHSRTGYRVKCGDQHIRTLYPFIHIITADYEEQCYFALTRGLHRLLPCPVCTVPKGSLSDLATLYPEREENKAQEVVEEVGTKKAKENKLKKLGLRGVKNALWDVARTNIHKALSFDRLHAYLLGLFLHLLQILKAIIGELDRKTQAFIDQSLNAVPSWPDLTHFSSLTNTDFNDGSKWADLSKIIIQCCYSIFPIESSGYKLLKALRKYVECDTYVALPVQTSETLEDYDATVQQFGHLLADYSESTVNNGLDMNLDRDWDGIIKLARLDDLTMILCDIRGAIDAREEYIASQEEAEKQLRQEKEHPTQFNHIYLGSPRAPVKISALAEAHSSDEAFHDFRKKLRTCIHDLVDRPEDADCLLTSESERIVARRDVEAHAAEEVTEYCFLRVNYESKSFSDTEIGQYSVS</sequence>